<protein>
    <submittedName>
        <fullName evidence="1">Uncharacterized protein</fullName>
    </submittedName>
</protein>
<dbReference type="EMBL" id="CAWUHB010000028">
    <property type="protein sequence ID" value="CAK7223815.1"/>
    <property type="molecule type" value="Genomic_DNA"/>
</dbReference>
<accession>A0ABP0BWP3</accession>
<comment type="caution">
    <text evidence="1">The sequence shown here is derived from an EMBL/GenBank/DDBJ whole genome shotgun (WGS) entry which is preliminary data.</text>
</comment>
<organism evidence="1 2">
    <name type="scientific">Sporothrix curviconia</name>
    <dbReference type="NCBI Taxonomy" id="1260050"/>
    <lineage>
        <taxon>Eukaryota</taxon>
        <taxon>Fungi</taxon>
        <taxon>Dikarya</taxon>
        <taxon>Ascomycota</taxon>
        <taxon>Pezizomycotina</taxon>
        <taxon>Sordariomycetes</taxon>
        <taxon>Sordariomycetidae</taxon>
        <taxon>Ophiostomatales</taxon>
        <taxon>Ophiostomataceae</taxon>
        <taxon>Sporothrix</taxon>
    </lineage>
</organism>
<proteinExistence type="predicted"/>
<reference evidence="1 2" key="1">
    <citation type="submission" date="2024-01" db="EMBL/GenBank/DDBJ databases">
        <authorList>
            <person name="Allen C."/>
            <person name="Tagirdzhanova G."/>
        </authorList>
    </citation>
    <scope>NUCLEOTIDE SEQUENCE [LARGE SCALE GENOMIC DNA]</scope>
</reference>
<dbReference type="Proteomes" id="UP001642405">
    <property type="component" value="Unassembled WGS sequence"/>
</dbReference>
<keyword evidence="2" id="KW-1185">Reference proteome</keyword>
<gene>
    <name evidence="1" type="ORF">SCUCBS95973_005310</name>
</gene>
<name>A0ABP0BWP3_9PEZI</name>
<evidence type="ECO:0000313" key="2">
    <source>
        <dbReference type="Proteomes" id="UP001642405"/>
    </source>
</evidence>
<evidence type="ECO:0000313" key="1">
    <source>
        <dbReference type="EMBL" id="CAK7223815.1"/>
    </source>
</evidence>
<sequence>MSALHLTRYKGGTGYTDAKIAAILCDFLQPDTRLSHDEVIASILPLIPENATASAEVGSFSEMCVELAEQIPYQHPSQLKFAAQLLSQLGKSPKFTSKYPIKGSSEILYGKYQRFREALADATGLDEAFPFDWININAFEAKLCAMGTWGAHAGPVWIIWNGQTMFSFIIYEEDIEDTHMCAVGDIGDAAPFQPRSVERWRYWTRKFEEVEAWPEATDECKGLSSRAARLMLVLEENMVFSV</sequence>